<evidence type="ECO:0000313" key="9">
    <source>
        <dbReference type="Proteomes" id="UP000825935"/>
    </source>
</evidence>
<feature type="transmembrane region" description="Helical" evidence="7">
    <location>
        <begin position="93"/>
        <end position="112"/>
    </location>
</feature>
<feature type="transmembrane region" description="Helical" evidence="7">
    <location>
        <begin position="214"/>
        <end position="237"/>
    </location>
</feature>
<keyword evidence="4 7" id="KW-0812">Transmembrane</keyword>
<feature type="transmembrane region" description="Helical" evidence="7">
    <location>
        <begin position="416"/>
        <end position="437"/>
    </location>
</feature>
<comment type="similarity">
    <text evidence="2">Belongs to the major facilitator superfamily. Folate-biopterin transporter (TC 2.A.71) family.</text>
</comment>
<dbReference type="InterPro" id="IPR004324">
    <property type="entry name" value="FBT"/>
</dbReference>
<feature type="transmembrane region" description="Helical" evidence="7">
    <location>
        <begin position="124"/>
        <end position="145"/>
    </location>
</feature>
<dbReference type="NCBIfam" id="TIGR00788">
    <property type="entry name" value="fbt"/>
    <property type="match status" value="1"/>
</dbReference>
<feature type="transmembrane region" description="Helical" evidence="7">
    <location>
        <begin position="317"/>
        <end position="336"/>
    </location>
</feature>
<dbReference type="OMA" id="HIEATMY"/>
<dbReference type="Gene3D" id="1.20.1250.20">
    <property type="entry name" value="MFS general substrate transporter like domains"/>
    <property type="match status" value="1"/>
</dbReference>
<proteinExistence type="inferred from homology"/>
<feature type="transmembrane region" description="Helical" evidence="7">
    <location>
        <begin position="380"/>
        <end position="404"/>
    </location>
</feature>
<comment type="caution">
    <text evidence="8">The sequence shown here is derived from an EMBL/GenBank/DDBJ whole genome shotgun (WGS) entry which is preliminary data.</text>
</comment>
<organism evidence="8 9">
    <name type="scientific">Ceratopteris richardii</name>
    <name type="common">Triangle waterfern</name>
    <dbReference type="NCBI Taxonomy" id="49495"/>
    <lineage>
        <taxon>Eukaryota</taxon>
        <taxon>Viridiplantae</taxon>
        <taxon>Streptophyta</taxon>
        <taxon>Embryophyta</taxon>
        <taxon>Tracheophyta</taxon>
        <taxon>Polypodiopsida</taxon>
        <taxon>Polypodiidae</taxon>
        <taxon>Polypodiales</taxon>
        <taxon>Pteridineae</taxon>
        <taxon>Pteridaceae</taxon>
        <taxon>Parkerioideae</taxon>
        <taxon>Ceratopteris</taxon>
    </lineage>
</organism>
<dbReference type="PANTHER" id="PTHR31585">
    <property type="entry name" value="FOLATE-BIOPTERIN TRANSPORTER 1, CHLOROPLASTIC"/>
    <property type="match status" value="1"/>
</dbReference>
<dbReference type="CDD" id="cd17484">
    <property type="entry name" value="MFS_FBT"/>
    <property type="match status" value="1"/>
</dbReference>
<feature type="transmembrane region" description="Helical" evidence="7">
    <location>
        <begin position="190"/>
        <end position="208"/>
    </location>
</feature>
<keyword evidence="5 7" id="KW-1133">Transmembrane helix</keyword>
<accession>A0A8T2VT99</accession>
<dbReference type="Pfam" id="PF03092">
    <property type="entry name" value="BT1"/>
    <property type="match status" value="1"/>
</dbReference>
<evidence type="ECO:0000256" key="7">
    <source>
        <dbReference type="SAM" id="Phobius"/>
    </source>
</evidence>
<feature type="transmembrane region" description="Helical" evidence="7">
    <location>
        <begin position="348"/>
        <end position="368"/>
    </location>
</feature>
<dbReference type="SUPFAM" id="SSF103473">
    <property type="entry name" value="MFS general substrate transporter"/>
    <property type="match status" value="1"/>
</dbReference>
<dbReference type="Proteomes" id="UP000825935">
    <property type="component" value="Chromosome 1"/>
</dbReference>
<name>A0A8T2VT99_CERRI</name>
<keyword evidence="9" id="KW-1185">Reference proteome</keyword>
<reference evidence="8" key="1">
    <citation type="submission" date="2021-08" db="EMBL/GenBank/DDBJ databases">
        <title>WGS assembly of Ceratopteris richardii.</title>
        <authorList>
            <person name="Marchant D.B."/>
            <person name="Chen G."/>
            <person name="Jenkins J."/>
            <person name="Shu S."/>
            <person name="Leebens-Mack J."/>
            <person name="Grimwood J."/>
            <person name="Schmutz J."/>
            <person name="Soltis P."/>
            <person name="Soltis D."/>
            <person name="Chen Z.-H."/>
        </authorList>
    </citation>
    <scope>NUCLEOTIDE SEQUENCE</scope>
    <source>
        <strain evidence="8">Whitten #5841</strain>
        <tissue evidence="8">Leaf</tissue>
    </source>
</reference>
<evidence type="ECO:0000256" key="2">
    <source>
        <dbReference type="ARBA" id="ARBA00007015"/>
    </source>
</evidence>
<dbReference type="InterPro" id="IPR039309">
    <property type="entry name" value="BT1"/>
</dbReference>
<feature type="transmembrane region" description="Helical" evidence="7">
    <location>
        <begin position="57"/>
        <end position="81"/>
    </location>
</feature>
<evidence type="ECO:0000256" key="4">
    <source>
        <dbReference type="ARBA" id="ARBA00022692"/>
    </source>
</evidence>
<gene>
    <name evidence="8" type="ORF">KP509_01G114700</name>
</gene>
<comment type="subcellular location">
    <subcellularLocation>
        <location evidence="1">Membrane</location>
        <topology evidence="1">Multi-pass membrane protein</topology>
    </subcellularLocation>
</comment>
<keyword evidence="3" id="KW-0813">Transport</keyword>
<evidence type="ECO:0000256" key="5">
    <source>
        <dbReference type="ARBA" id="ARBA00022989"/>
    </source>
</evidence>
<dbReference type="OrthoDB" id="754047at2759"/>
<evidence type="ECO:0000256" key="1">
    <source>
        <dbReference type="ARBA" id="ARBA00004141"/>
    </source>
</evidence>
<dbReference type="PANTHER" id="PTHR31585:SF0">
    <property type="entry name" value="FOLATE-BIOPTERIN TRANSPORTER 1, CHLOROPLASTIC"/>
    <property type="match status" value="1"/>
</dbReference>
<feature type="transmembrane region" description="Helical" evidence="7">
    <location>
        <begin position="449"/>
        <end position="470"/>
    </location>
</feature>
<dbReference type="AlphaFoldDB" id="A0A8T2VT99"/>
<dbReference type="InterPro" id="IPR036259">
    <property type="entry name" value="MFS_trans_sf"/>
</dbReference>
<keyword evidence="6 7" id="KW-0472">Membrane</keyword>
<evidence type="ECO:0000256" key="6">
    <source>
        <dbReference type="ARBA" id="ARBA00023136"/>
    </source>
</evidence>
<sequence length="499" mass="53849">MSEARKFSELLQGAGMVELMDDIEEGLLHPGSEVESEQELAGAQGRKLFGVNISPDIVAIAMVYFVQGVLGLSKLAISFFLKDDLHLDPAESAVISGVSAAPWLIKPLYGFLSDGLPLFGYRRRSYLVICGLLGAVSWTVMALFVTNKYGAAIAIISSSLSVAFSDVVVDSMAVERARGESQSTSGSIQSLCWGSSAIGGIVSAYFSGSLIETYGVRFVFAITSLLPLLTSAVAVFVDEKPLPQVASLTNGKQRTLFMLARAFWDRIKDQASYLWETIRNPTILLPTLFIFFWQATPSSDTAMFFFSTNKLGFQPEFLGRVRLVTSIASLAGVGLYNTFLKTVPLRKMFFWTTIIGCCLSLTQLMLVTGANKQLGISNEWFAMGDTLILTVLAQVSFMPILVLAARICPSGVEATLFATLMSISNGGSVCGGLFGALLTQLLGVTSHNFNNLALLLIVCNVTSLIPLPLLRLLPSEGGVESAFAEPDVCFQGQDEHKKQ</sequence>
<evidence type="ECO:0000313" key="8">
    <source>
        <dbReference type="EMBL" id="KAH7447629.1"/>
    </source>
</evidence>
<protein>
    <submittedName>
        <fullName evidence="8">Uncharacterized protein</fullName>
    </submittedName>
</protein>
<dbReference type="EMBL" id="CM035406">
    <property type="protein sequence ID" value="KAH7447629.1"/>
    <property type="molecule type" value="Genomic_DNA"/>
</dbReference>
<dbReference type="GO" id="GO:0016020">
    <property type="term" value="C:membrane"/>
    <property type="evidence" value="ECO:0007669"/>
    <property type="project" value="UniProtKB-SubCell"/>
</dbReference>
<evidence type="ECO:0000256" key="3">
    <source>
        <dbReference type="ARBA" id="ARBA00022448"/>
    </source>
</evidence>